<comment type="function">
    <text evidence="6">Involved in the regulation of the intracellular balance of NAD and NADP, and is a key enzyme in the biosynthesis of NADP. Catalyzes specifically the phosphorylation on 2'-hydroxyl of the adenosine moiety of NAD to yield NADP.</text>
</comment>
<dbReference type="AlphaFoldDB" id="A0A0B3VXH1"/>
<comment type="cofactor">
    <cofactor evidence="6">
        <name>a divalent metal cation</name>
        <dbReference type="ChEBI" id="CHEBI:60240"/>
    </cofactor>
</comment>
<comment type="catalytic activity">
    <reaction evidence="5 6">
        <text>NAD(+) + ATP = ADP + NADP(+) + H(+)</text>
        <dbReference type="Rhea" id="RHEA:18629"/>
        <dbReference type="ChEBI" id="CHEBI:15378"/>
        <dbReference type="ChEBI" id="CHEBI:30616"/>
        <dbReference type="ChEBI" id="CHEBI:57540"/>
        <dbReference type="ChEBI" id="CHEBI:58349"/>
        <dbReference type="ChEBI" id="CHEBI:456216"/>
        <dbReference type="EC" id="2.7.1.23"/>
    </reaction>
</comment>
<comment type="caution">
    <text evidence="6">Lacks conserved residue(s) required for the propagation of feature annotation.</text>
</comment>
<feature type="binding site" evidence="6">
    <location>
        <position position="152"/>
    </location>
    <ligand>
        <name>NAD(+)</name>
        <dbReference type="ChEBI" id="CHEBI:57540"/>
    </ligand>
</feature>
<feature type="binding site" evidence="6">
    <location>
        <begin position="123"/>
        <end position="124"/>
    </location>
    <ligand>
        <name>NAD(+)</name>
        <dbReference type="ChEBI" id="CHEBI:57540"/>
    </ligand>
</feature>
<feature type="binding site" evidence="6">
    <location>
        <position position="160"/>
    </location>
    <ligand>
        <name>NAD(+)</name>
        <dbReference type="ChEBI" id="CHEBI:57540"/>
    </ligand>
</feature>
<feature type="binding site" evidence="6">
    <location>
        <position position="133"/>
    </location>
    <ligand>
        <name>NAD(+)</name>
        <dbReference type="ChEBI" id="CHEBI:57540"/>
    </ligand>
</feature>
<reference evidence="7 8" key="1">
    <citation type="submission" date="2014-12" db="EMBL/GenBank/DDBJ databases">
        <title>Draft genome sequence of Terrisporobacter sp. 08-306576, isolated from the blood culture of a bacteremia patient.</title>
        <authorList>
            <person name="Lund L.C."/>
            <person name="Sydenham T.V."/>
            <person name="Hogh S.V."/>
            <person name="Skov M.N."/>
            <person name="Kemp M."/>
            <person name="Justesen U.S."/>
        </authorList>
    </citation>
    <scope>NUCLEOTIDE SEQUENCE [LARGE SCALE GENOMIC DNA]</scope>
    <source>
        <strain evidence="7 8">08-306576</strain>
    </source>
</reference>
<dbReference type="OrthoDB" id="9774737at2"/>
<dbReference type="GO" id="GO:0003951">
    <property type="term" value="F:NAD+ kinase activity"/>
    <property type="evidence" value="ECO:0007669"/>
    <property type="project" value="UniProtKB-UniRule"/>
</dbReference>
<evidence type="ECO:0000256" key="3">
    <source>
        <dbReference type="ARBA" id="ARBA00022857"/>
    </source>
</evidence>
<dbReference type="PANTHER" id="PTHR20275:SF0">
    <property type="entry name" value="NAD KINASE"/>
    <property type="match status" value="1"/>
</dbReference>
<dbReference type="GO" id="GO:0019674">
    <property type="term" value="P:NAD+ metabolic process"/>
    <property type="evidence" value="ECO:0007669"/>
    <property type="project" value="InterPro"/>
</dbReference>
<keyword evidence="1 6" id="KW-0808">Transferase</keyword>
<dbReference type="EMBL" id="JWHR01000072">
    <property type="protein sequence ID" value="KHS57513.1"/>
    <property type="molecule type" value="Genomic_DNA"/>
</dbReference>
<comment type="caution">
    <text evidence="7">The sequence shown here is derived from an EMBL/GenBank/DDBJ whole genome shotgun (WGS) entry which is preliminary data.</text>
</comment>
<dbReference type="Pfam" id="PF20143">
    <property type="entry name" value="NAD_kinase_C"/>
    <property type="match status" value="1"/>
</dbReference>
<feature type="binding site" evidence="6">
    <location>
        <begin position="50"/>
        <end position="51"/>
    </location>
    <ligand>
        <name>NAD(+)</name>
        <dbReference type="ChEBI" id="CHEBI:57540"/>
    </ligand>
</feature>
<dbReference type="Pfam" id="PF01513">
    <property type="entry name" value="NAD_kinase"/>
    <property type="match status" value="1"/>
</dbReference>
<dbReference type="InterPro" id="IPR002504">
    <property type="entry name" value="NADK"/>
</dbReference>
<dbReference type="STRING" id="1577792.QX51_07935"/>
<dbReference type="InterPro" id="IPR017438">
    <property type="entry name" value="ATP-NAD_kinase_N"/>
</dbReference>
<dbReference type="PANTHER" id="PTHR20275">
    <property type="entry name" value="NAD KINASE"/>
    <property type="match status" value="1"/>
</dbReference>
<dbReference type="GO" id="GO:0005737">
    <property type="term" value="C:cytoplasm"/>
    <property type="evidence" value="ECO:0007669"/>
    <property type="project" value="UniProtKB-SubCell"/>
</dbReference>
<feature type="binding site" evidence="6">
    <location>
        <position position="187"/>
    </location>
    <ligand>
        <name>NAD(+)</name>
        <dbReference type="ChEBI" id="CHEBI:57540"/>
    </ligand>
</feature>
<evidence type="ECO:0000256" key="2">
    <source>
        <dbReference type="ARBA" id="ARBA00022777"/>
    </source>
</evidence>
<dbReference type="GO" id="GO:0051287">
    <property type="term" value="F:NAD binding"/>
    <property type="evidence" value="ECO:0007669"/>
    <property type="project" value="UniProtKB-ARBA"/>
</dbReference>
<evidence type="ECO:0000256" key="5">
    <source>
        <dbReference type="ARBA" id="ARBA00047925"/>
    </source>
</evidence>
<dbReference type="InterPro" id="IPR016064">
    <property type="entry name" value="NAD/diacylglycerol_kinase_sf"/>
</dbReference>
<dbReference type="HAMAP" id="MF_00361">
    <property type="entry name" value="NAD_kinase"/>
    <property type="match status" value="1"/>
</dbReference>
<dbReference type="SUPFAM" id="SSF111331">
    <property type="entry name" value="NAD kinase/diacylglycerol kinase-like"/>
    <property type="match status" value="1"/>
</dbReference>
<keyword evidence="6" id="KW-0547">Nucleotide-binding</keyword>
<dbReference type="RefSeq" id="WP_039679374.1">
    <property type="nucleotide sequence ID" value="NZ_JAWGXO010000020.1"/>
</dbReference>
<comment type="similarity">
    <text evidence="6">Belongs to the NAD kinase family.</text>
</comment>
<keyword evidence="3 6" id="KW-0521">NADP</keyword>
<name>A0A0B3VXH1_9FIRM</name>
<feature type="active site" description="Proton acceptor" evidence="6">
    <location>
        <position position="50"/>
    </location>
</feature>
<dbReference type="InterPro" id="IPR017437">
    <property type="entry name" value="ATP-NAD_kinase_PpnK-typ_C"/>
</dbReference>
<dbReference type="EC" id="2.7.1.23" evidence="6"/>
<comment type="subcellular location">
    <subcellularLocation>
        <location evidence="6">Cytoplasm</location>
    </subcellularLocation>
</comment>
<evidence type="ECO:0000313" key="8">
    <source>
        <dbReference type="Proteomes" id="UP000031189"/>
    </source>
</evidence>
<protein>
    <recommendedName>
        <fullName evidence="6">NAD kinase</fullName>
        <ecNumber evidence="6">2.7.1.23</ecNumber>
    </recommendedName>
    <alternativeName>
        <fullName evidence="6">ATP-dependent NAD kinase</fullName>
    </alternativeName>
</protein>
<proteinExistence type="inferred from homology"/>
<dbReference type="GO" id="GO:0005524">
    <property type="term" value="F:ATP binding"/>
    <property type="evidence" value="ECO:0007669"/>
    <property type="project" value="UniProtKB-KW"/>
</dbReference>
<sequence>MKSVITIAYNNLDKSIETKNMLVEKLNRAGFQVSEKLEENTELIISIGGDGSLLQTIHKFNFAQIPVIAINTGHLGFFAEISPDKIDGFIQSYINKEYFIQQLYPLEAKICTKERCIKISAVNEIVIKNIQSRTVHLDLQVDGMKIEHFSGDGMLISTPIGSTAYNYSAGGSIVDPKLDLFQLTPIAPMNTNAYRSFTSSIILPTTSVISISPEFDFEDSILIVIDGKQYKYTQIEEVKIYKSNYKLNLLRLNGYEFWNRVAEKFL</sequence>
<organism evidence="7 8">
    <name type="scientific">Terrisporobacter othiniensis</name>
    <dbReference type="NCBI Taxonomy" id="1577792"/>
    <lineage>
        <taxon>Bacteria</taxon>
        <taxon>Bacillati</taxon>
        <taxon>Bacillota</taxon>
        <taxon>Clostridia</taxon>
        <taxon>Peptostreptococcales</taxon>
        <taxon>Peptostreptococcaceae</taxon>
        <taxon>Terrisporobacter</taxon>
    </lineage>
</organism>
<keyword evidence="8" id="KW-1185">Reference proteome</keyword>
<keyword evidence="2 6" id="KW-0418">Kinase</keyword>
<dbReference type="Gene3D" id="3.40.50.10330">
    <property type="entry name" value="Probable inorganic polyphosphate/atp-NAD kinase, domain 1"/>
    <property type="match status" value="1"/>
</dbReference>
<dbReference type="Proteomes" id="UP000031189">
    <property type="component" value="Unassembled WGS sequence"/>
</dbReference>
<evidence type="ECO:0000313" key="7">
    <source>
        <dbReference type="EMBL" id="KHS57513.1"/>
    </source>
</evidence>
<dbReference type="Gene3D" id="2.60.200.30">
    <property type="entry name" value="Probable inorganic polyphosphate/atp-NAD kinase, domain 2"/>
    <property type="match status" value="1"/>
</dbReference>
<dbReference type="GO" id="GO:0046872">
    <property type="term" value="F:metal ion binding"/>
    <property type="evidence" value="ECO:0007669"/>
    <property type="project" value="UniProtKB-UniRule"/>
</dbReference>
<keyword evidence="6" id="KW-0963">Cytoplasm</keyword>
<keyword evidence="6" id="KW-0067">ATP-binding</keyword>
<evidence type="ECO:0000256" key="1">
    <source>
        <dbReference type="ARBA" id="ARBA00022679"/>
    </source>
</evidence>
<evidence type="ECO:0000256" key="4">
    <source>
        <dbReference type="ARBA" id="ARBA00023027"/>
    </source>
</evidence>
<gene>
    <name evidence="6" type="primary">nadK</name>
    <name evidence="7" type="ORF">QX51_07935</name>
</gene>
<accession>A0A0B3VXH1</accession>
<dbReference type="GO" id="GO:0006741">
    <property type="term" value="P:NADP+ biosynthetic process"/>
    <property type="evidence" value="ECO:0007669"/>
    <property type="project" value="UniProtKB-UniRule"/>
</dbReference>
<evidence type="ECO:0000256" key="6">
    <source>
        <dbReference type="HAMAP-Rule" id="MF_00361"/>
    </source>
</evidence>
<feature type="binding site" evidence="6">
    <location>
        <begin position="163"/>
        <end position="168"/>
    </location>
    <ligand>
        <name>NAD(+)</name>
        <dbReference type="ChEBI" id="CHEBI:57540"/>
    </ligand>
</feature>
<keyword evidence="4 6" id="KW-0520">NAD</keyword>